<gene>
    <name evidence="3" type="ORF">M595_3118</name>
</gene>
<protein>
    <submittedName>
        <fullName evidence="3">Beta-lactamase enzyme family protein</fullName>
    </submittedName>
</protein>
<evidence type="ECO:0000313" key="3">
    <source>
        <dbReference type="EMBL" id="ERT06942.1"/>
    </source>
</evidence>
<keyword evidence="1" id="KW-0472">Membrane</keyword>
<dbReference type="GO" id="GO:0008800">
    <property type="term" value="F:beta-lactamase activity"/>
    <property type="evidence" value="ECO:0007669"/>
    <property type="project" value="InterPro"/>
</dbReference>
<dbReference type="RefSeq" id="WP_023066842.1">
    <property type="nucleotide sequence ID" value="NZ_AUZM01000028.1"/>
</dbReference>
<dbReference type="GO" id="GO:0046677">
    <property type="term" value="P:response to antibiotic"/>
    <property type="evidence" value="ECO:0007669"/>
    <property type="project" value="InterPro"/>
</dbReference>
<dbReference type="InterPro" id="IPR045155">
    <property type="entry name" value="Beta-lactam_cat"/>
</dbReference>
<accession>U7QI60</accession>
<dbReference type="PATRIC" id="fig|1348334.3.peg.3019"/>
<dbReference type="OrthoDB" id="440093at2"/>
<reference evidence="3 4" key="1">
    <citation type="journal article" date="2013" name="Front. Microbiol.">
        <title>Comparative genomic analyses of the cyanobacterium, Lyngbya aestuarii BL J, a powerful hydrogen producer.</title>
        <authorList>
            <person name="Kothari A."/>
            <person name="Vaughn M."/>
            <person name="Garcia-Pichel F."/>
        </authorList>
    </citation>
    <scope>NUCLEOTIDE SEQUENCE [LARGE SCALE GENOMIC DNA]</scope>
    <source>
        <strain evidence="3 4">BL J</strain>
    </source>
</reference>
<feature type="domain" description="Beta-lactamase class A catalytic" evidence="2">
    <location>
        <begin position="119"/>
        <end position="343"/>
    </location>
</feature>
<dbReference type="GO" id="GO:0030655">
    <property type="term" value="P:beta-lactam antibiotic catabolic process"/>
    <property type="evidence" value="ECO:0007669"/>
    <property type="project" value="InterPro"/>
</dbReference>
<keyword evidence="1" id="KW-1133">Transmembrane helix</keyword>
<dbReference type="SUPFAM" id="SSF56601">
    <property type="entry name" value="beta-lactamase/transpeptidase-like"/>
    <property type="match status" value="1"/>
</dbReference>
<evidence type="ECO:0000259" key="2">
    <source>
        <dbReference type="Pfam" id="PF13354"/>
    </source>
</evidence>
<dbReference type="PANTHER" id="PTHR35333:SF3">
    <property type="entry name" value="BETA-LACTAMASE-TYPE TRANSPEPTIDASE FOLD CONTAINING PROTEIN"/>
    <property type="match status" value="1"/>
</dbReference>
<keyword evidence="1" id="KW-0812">Transmembrane</keyword>
<feature type="transmembrane region" description="Helical" evidence="1">
    <location>
        <begin position="20"/>
        <end position="41"/>
    </location>
</feature>
<comment type="caution">
    <text evidence="3">The sequence shown here is derived from an EMBL/GenBank/DDBJ whole genome shotgun (WGS) entry which is preliminary data.</text>
</comment>
<dbReference type="Gene3D" id="3.40.710.10">
    <property type="entry name" value="DD-peptidase/beta-lactamase superfamily"/>
    <property type="match status" value="1"/>
</dbReference>
<evidence type="ECO:0000256" key="1">
    <source>
        <dbReference type="SAM" id="Phobius"/>
    </source>
</evidence>
<dbReference type="PANTHER" id="PTHR35333">
    <property type="entry name" value="BETA-LACTAMASE"/>
    <property type="match status" value="1"/>
</dbReference>
<proteinExistence type="predicted"/>
<sequence>MIHPKRRTSQSRIHRSRIHYARIFLLTIAITFIGSTAIMLAKTVLSSSPTKSIRSTPTVLSNAHGSLVYNIRQLPQLIESETLQKIVDETVKLAADKQLPTDSLSITLIDVSGSKIHTYAGYNNAVLRFPASVAKLFWLVGFLGYSEAGLVKDESAYHVDLSNMMRISDNDSASRILDSITRTKSGEELEGKALETWINKRHQINIFFREAGYTGIKLTVKNYPLVNGDEKPAGRDFQLWKNSFLAGGNRITTDQAARLMYEVYTKQAISETASTKIAYLLTRDLNPEAWKDEQPNSIEGFLGESLPTNIYFGSKVGYTSHSRQEVAFIRTMDDKAIYILAIFANNSAYADDEEIFPEMSRYIFDRLNGSPPPSTSDRD</sequence>
<dbReference type="InterPro" id="IPR000871">
    <property type="entry name" value="Beta-lactam_class-A"/>
</dbReference>
<organism evidence="3 4">
    <name type="scientific">Lyngbya aestuarii BL J</name>
    <dbReference type="NCBI Taxonomy" id="1348334"/>
    <lineage>
        <taxon>Bacteria</taxon>
        <taxon>Bacillati</taxon>
        <taxon>Cyanobacteriota</taxon>
        <taxon>Cyanophyceae</taxon>
        <taxon>Oscillatoriophycideae</taxon>
        <taxon>Oscillatoriales</taxon>
        <taxon>Microcoleaceae</taxon>
        <taxon>Lyngbya</taxon>
    </lineage>
</organism>
<dbReference type="Proteomes" id="UP000017127">
    <property type="component" value="Unassembled WGS sequence"/>
</dbReference>
<dbReference type="Pfam" id="PF13354">
    <property type="entry name" value="Beta-lactamase2"/>
    <property type="match status" value="1"/>
</dbReference>
<keyword evidence="4" id="KW-1185">Reference proteome</keyword>
<evidence type="ECO:0000313" key="4">
    <source>
        <dbReference type="Proteomes" id="UP000017127"/>
    </source>
</evidence>
<dbReference type="AlphaFoldDB" id="U7QI60"/>
<dbReference type="InterPro" id="IPR012338">
    <property type="entry name" value="Beta-lactam/transpept-like"/>
</dbReference>
<name>U7QI60_9CYAN</name>
<dbReference type="EMBL" id="AUZM01000028">
    <property type="protein sequence ID" value="ERT06942.1"/>
    <property type="molecule type" value="Genomic_DNA"/>
</dbReference>